<feature type="region of interest" description="Disordered" evidence="1">
    <location>
        <begin position="222"/>
        <end position="298"/>
    </location>
</feature>
<organism evidence="2 3">
    <name type="scientific">Paraphoma chrysanthemicola</name>
    <dbReference type="NCBI Taxonomy" id="798071"/>
    <lineage>
        <taxon>Eukaryota</taxon>
        <taxon>Fungi</taxon>
        <taxon>Dikarya</taxon>
        <taxon>Ascomycota</taxon>
        <taxon>Pezizomycotina</taxon>
        <taxon>Dothideomycetes</taxon>
        <taxon>Pleosporomycetidae</taxon>
        <taxon>Pleosporales</taxon>
        <taxon>Pleosporineae</taxon>
        <taxon>Phaeosphaeriaceae</taxon>
        <taxon>Paraphoma</taxon>
    </lineage>
</organism>
<dbReference type="EMBL" id="JAGMVJ010000017">
    <property type="protein sequence ID" value="KAH7078344.1"/>
    <property type="molecule type" value="Genomic_DNA"/>
</dbReference>
<feature type="non-terminal residue" evidence="2">
    <location>
        <position position="298"/>
    </location>
</feature>
<keyword evidence="3" id="KW-1185">Reference proteome</keyword>
<feature type="compositionally biased region" description="Basic and acidic residues" evidence="1">
    <location>
        <begin position="231"/>
        <end position="242"/>
    </location>
</feature>
<protein>
    <submittedName>
        <fullName evidence="2">Uncharacterized protein</fullName>
    </submittedName>
</protein>
<dbReference type="AlphaFoldDB" id="A0A8K0QYA4"/>
<evidence type="ECO:0000313" key="3">
    <source>
        <dbReference type="Proteomes" id="UP000813461"/>
    </source>
</evidence>
<name>A0A8K0QYA4_9PLEO</name>
<accession>A0A8K0QYA4</accession>
<proteinExistence type="predicted"/>
<evidence type="ECO:0000313" key="2">
    <source>
        <dbReference type="EMBL" id="KAH7078344.1"/>
    </source>
</evidence>
<dbReference type="Proteomes" id="UP000813461">
    <property type="component" value="Unassembled WGS sequence"/>
</dbReference>
<gene>
    <name evidence="2" type="ORF">FB567DRAFT_407697</name>
</gene>
<feature type="region of interest" description="Disordered" evidence="1">
    <location>
        <begin position="167"/>
        <end position="195"/>
    </location>
</feature>
<reference evidence="2" key="1">
    <citation type="journal article" date="2021" name="Nat. Commun.">
        <title>Genetic determinants of endophytism in the Arabidopsis root mycobiome.</title>
        <authorList>
            <person name="Mesny F."/>
            <person name="Miyauchi S."/>
            <person name="Thiergart T."/>
            <person name="Pickel B."/>
            <person name="Atanasova L."/>
            <person name="Karlsson M."/>
            <person name="Huettel B."/>
            <person name="Barry K.W."/>
            <person name="Haridas S."/>
            <person name="Chen C."/>
            <person name="Bauer D."/>
            <person name="Andreopoulos W."/>
            <person name="Pangilinan J."/>
            <person name="LaButti K."/>
            <person name="Riley R."/>
            <person name="Lipzen A."/>
            <person name="Clum A."/>
            <person name="Drula E."/>
            <person name="Henrissat B."/>
            <person name="Kohler A."/>
            <person name="Grigoriev I.V."/>
            <person name="Martin F.M."/>
            <person name="Hacquard S."/>
        </authorList>
    </citation>
    <scope>NUCLEOTIDE SEQUENCE</scope>
    <source>
        <strain evidence="2">MPI-SDFR-AT-0120</strain>
    </source>
</reference>
<sequence>MARDPKAIKCKSCAKVLATTSSTGLVPTRSSIGPQDSCDTCEQFQPLYDAMLAAEKEYASYADRRDNYRPKQDAFVNFKKTRLEFNNWLLTVETLDEAEEALHHQSNEQEQAEATEIEAQRGPKRARSPDSRLHLPTSSLNGQPDADSLPERKRLKFSESVEFRDDYRPSNRYSRNDEAYEKGRHAPPEGSKYLDTSGSAVSFLKFTGAKKVGKGWIDVWKDEDNDEDAQEKEGEQAKKNAEDGTTQVGNEDGKEDEDNAKATESPLDPRSQRLMRRRSASTKKEWMTGQPSKAVCTE</sequence>
<feature type="compositionally biased region" description="Basic and acidic residues" evidence="1">
    <location>
        <begin position="167"/>
        <end position="187"/>
    </location>
</feature>
<comment type="caution">
    <text evidence="2">The sequence shown here is derived from an EMBL/GenBank/DDBJ whole genome shotgun (WGS) entry which is preliminary data.</text>
</comment>
<dbReference type="OrthoDB" id="3800892at2759"/>
<evidence type="ECO:0000256" key="1">
    <source>
        <dbReference type="SAM" id="MobiDB-lite"/>
    </source>
</evidence>
<feature type="region of interest" description="Disordered" evidence="1">
    <location>
        <begin position="100"/>
        <end position="154"/>
    </location>
</feature>